<dbReference type="InterPro" id="IPR022924">
    <property type="entry name" value="Cardiolipin_synthase"/>
</dbReference>
<dbReference type="InterPro" id="IPR025202">
    <property type="entry name" value="PLD-like_dom"/>
</dbReference>
<dbReference type="Pfam" id="PF13091">
    <property type="entry name" value="PLDc_2"/>
    <property type="match status" value="2"/>
</dbReference>
<dbReference type="PANTHER" id="PTHR21248">
    <property type="entry name" value="CARDIOLIPIN SYNTHASE"/>
    <property type="match status" value="1"/>
</dbReference>
<keyword evidence="6" id="KW-0677">Repeat</keyword>
<keyword evidence="11" id="KW-1208">Phospholipid metabolism</keyword>
<keyword evidence="9 13" id="KW-0472">Membrane</keyword>
<protein>
    <recommendedName>
        <fullName evidence="12">Cardiolipin synthase</fullName>
        <ecNumber evidence="12">2.7.8.-</ecNumber>
    </recommendedName>
</protein>
<evidence type="ECO:0000313" key="16">
    <source>
        <dbReference type="Proteomes" id="UP000756860"/>
    </source>
</evidence>
<evidence type="ECO:0000256" key="5">
    <source>
        <dbReference type="ARBA" id="ARBA00022692"/>
    </source>
</evidence>
<feature type="domain" description="PLD phosphodiesterase" evidence="14">
    <location>
        <begin position="213"/>
        <end position="240"/>
    </location>
</feature>
<keyword evidence="8" id="KW-0443">Lipid metabolism</keyword>
<gene>
    <name evidence="15" type="primary">cls</name>
    <name evidence="15" type="ORF">KI810_03645</name>
</gene>
<evidence type="ECO:0000256" key="10">
    <source>
        <dbReference type="ARBA" id="ARBA00023209"/>
    </source>
</evidence>
<dbReference type="PROSITE" id="PS50035">
    <property type="entry name" value="PLD"/>
    <property type="match status" value="2"/>
</dbReference>
<organism evidence="15 16">
    <name type="scientific">Geomobilimonas luticola</name>
    <dbReference type="NCBI Taxonomy" id="1114878"/>
    <lineage>
        <taxon>Bacteria</taxon>
        <taxon>Pseudomonadati</taxon>
        <taxon>Thermodesulfobacteriota</taxon>
        <taxon>Desulfuromonadia</taxon>
        <taxon>Geobacterales</taxon>
        <taxon>Geobacteraceae</taxon>
        <taxon>Geomobilimonas</taxon>
    </lineage>
</organism>
<comment type="subcellular location">
    <subcellularLocation>
        <location evidence="1">Cell membrane</location>
        <topology evidence="1">Multi-pass membrane protein</topology>
    </subcellularLocation>
</comment>
<dbReference type="EMBL" id="JAHCVK010000001">
    <property type="protein sequence ID" value="MBT0652135.1"/>
    <property type="molecule type" value="Genomic_DNA"/>
</dbReference>
<evidence type="ECO:0000256" key="12">
    <source>
        <dbReference type="NCBIfam" id="TIGR04265"/>
    </source>
</evidence>
<evidence type="ECO:0000259" key="14">
    <source>
        <dbReference type="PROSITE" id="PS50035"/>
    </source>
</evidence>
<evidence type="ECO:0000256" key="6">
    <source>
        <dbReference type="ARBA" id="ARBA00022737"/>
    </source>
</evidence>
<evidence type="ECO:0000256" key="3">
    <source>
        <dbReference type="ARBA" id="ARBA00022516"/>
    </source>
</evidence>
<dbReference type="CDD" id="cd09157">
    <property type="entry name" value="PLDc_CLS_unchar2_1"/>
    <property type="match status" value="1"/>
</dbReference>
<dbReference type="SUPFAM" id="SSF56024">
    <property type="entry name" value="Phospholipase D/nuclease"/>
    <property type="match status" value="2"/>
</dbReference>
<evidence type="ECO:0000256" key="7">
    <source>
        <dbReference type="ARBA" id="ARBA00022989"/>
    </source>
</evidence>
<feature type="transmembrane region" description="Helical" evidence="13">
    <location>
        <begin position="34"/>
        <end position="55"/>
    </location>
</feature>
<dbReference type="EC" id="2.7.8.-" evidence="12"/>
<dbReference type="InterPro" id="IPR001736">
    <property type="entry name" value="PLipase_D/transphosphatidylase"/>
</dbReference>
<dbReference type="RefSeq" id="WP_214174095.1">
    <property type="nucleotide sequence ID" value="NZ_JAHCVK010000001.1"/>
</dbReference>
<keyword evidence="7 13" id="KW-1133">Transmembrane helix</keyword>
<keyword evidence="2" id="KW-1003">Cell membrane</keyword>
<feature type="domain" description="PLD phosphodiesterase" evidence="14">
    <location>
        <begin position="395"/>
        <end position="417"/>
    </location>
</feature>
<keyword evidence="16" id="KW-1185">Reference proteome</keyword>
<evidence type="ECO:0000256" key="1">
    <source>
        <dbReference type="ARBA" id="ARBA00004651"/>
    </source>
</evidence>
<dbReference type="Proteomes" id="UP000756860">
    <property type="component" value="Unassembled WGS sequence"/>
</dbReference>
<dbReference type="PANTHER" id="PTHR21248:SF22">
    <property type="entry name" value="PHOSPHOLIPASE D"/>
    <property type="match status" value="1"/>
</dbReference>
<dbReference type="Gene3D" id="3.30.870.10">
    <property type="entry name" value="Endonuclease Chain A"/>
    <property type="match status" value="2"/>
</dbReference>
<proteinExistence type="predicted"/>
<dbReference type="NCBIfam" id="TIGR04265">
    <property type="entry name" value="bac_cardiolipin"/>
    <property type="match status" value="1"/>
</dbReference>
<keyword evidence="5 13" id="KW-0812">Transmembrane</keyword>
<dbReference type="CDD" id="cd09163">
    <property type="entry name" value="PLDc_CLS_unchar2_2"/>
    <property type="match status" value="1"/>
</dbReference>
<dbReference type="SMART" id="SM00155">
    <property type="entry name" value="PLDc"/>
    <property type="match status" value="2"/>
</dbReference>
<evidence type="ECO:0000256" key="8">
    <source>
        <dbReference type="ARBA" id="ARBA00023098"/>
    </source>
</evidence>
<reference evidence="15 16" key="1">
    <citation type="submission" date="2021-05" db="EMBL/GenBank/DDBJ databases">
        <title>The draft genome of Geobacter luticola JCM 17780.</title>
        <authorList>
            <person name="Xu Z."/>
            <person name="Masuda Y."/>
            <person name="Itoh H."/>
            <person name="Senoo K."/>
        </authorList>
    </citation>
    <scope>NUCLEOTIDE SEQUENCE [LARGE SCALE GENOMIC DNA]</scope>
    <source>
        <strain evidence="15 16">JCM 17780</strain>
    </source>
</reference>
<keyword evidence="10" id="KW-0594">Phospholipid biosynthesis</keyword>
<keyword evidence="4" id="KW-0808">Transferase</keyword>
<dbReference type="InterPro" id="IPR027379">
    <property type="entry name" value="CLS_N"/>
</dbReference>
<dbReference type="Pfam" id="PF13396">
    <property type="entry name" value="PLDc_N"/>
    <property type="match status" value="1"/>
</dbReference>
<comment type="caution">
    <text evidence="15">The sequence shown here is derived from an EMBL/GenBank/DDBJ whole genome shotgun (WGS) entry which is preliminary data.</text>
</comment>
<accession>A0ABS5S9S2</accession>
<sequence length="477" mass="53601">MDHFLLGILISLVVALSLTSALHALIMKRDPRSALGWIVTSITLPVIGPFFYWTMGVNWIYRTARQWQDSGRLFAGWDKFSDRLQLRVAGELPPESLYLRELRALSDRLVSSALLSDNRIEPLINGETAYPAMLAAIDAATRSIHLSTYIFDSDATGRRFGEALKSAADRGVDVRVIIDSLGEKYSRPTIRSFLRGSRVKIGRFLPLRQGGYVNLRNHRKILVVDGQTGFTGGMNIGDRHLVERSGKPPAVADMHFRVEGQVVADLQRIFLEDWYFVTGELLTDRSHFPPLAQAGSAIARVVGDGPDKEFRKLHWIIMGALACARKRVLIMTPYFIPDRPLVSALITTALRGVDVALVLPARNNLPFVHWASRAYLWELLQLGIKVYYQPPPFVHTKLFLVDGVWSLIGSANMDPRSLRLNFELDLEVYDAGFTRQLEEYFMAAVARSHQVSLAEMDARNLPVKVRDAAAKLFSPYL</sequence>
<keyword evidence="3" id="KW-0444">Lipid biosynthesis</keyword>
<evidence type="ECO:0000313" key="15">
    <source>
        <dbReference type="EMBL" id="MBT0652135.1"/>
    </source>
</evidence>
<evidence type="ECO:0000256" key="13">
    <source>
        <dbReference type="SAM" id="Phobius"/>
    </source>
</evidence>
<evidence type="ECO:0000256" key="11">
    <source>
        <dbReference type="ARBA" id="ARBA00023264"/>
    </source>
</evidence>
<evidence type="ECO:0000256" key="4">
    <source>
        <dbReference type="ARBA" id="ARBA00022679"/>
    </source>
</evidence>
<name>A0ABS5S9S2_9BACT</name>
<evidence type="ECO:0000256" key="2">
    <source>
        <dbReference type="ARBA" id="ARBA00022475"/>
    </source>
</evidence>
<evidence type="ECO:0000256" key="9">
    <source>
        <dbReference type="ARBA" id="ARBA00023136"/>
    </source>
</evidence>